<feature type="region of interest" description="Disordered" evidence="1">
    <location>
        <begin position="141"/>
        <end position="184"/>
    </location>
</feature>
<evidence type="ECO:0000256" key="1">
    <source>
        <dbReference type="SAM" id="MobiDB-lite"/>
    </source>
</evidence>
<feature type="compositionally biased region" description="Low complexity" evidence="1">
    <location>
        <begin position="201"/>
        <end position="218"/>
    </location>
</feature>
<feature type="domain" description="BHLH" evidence="2">
    <location>
        <begin position="67"/>
        <end position="121"/>
    </location>
</feature>
<keyword evidence="4" id="KW-1185">Reference proteome</keyword>
<organism evidence="3 4">
    <name type="scientific">Circinella minor</name>
    <dbReference type="NCBI Taxonomy" id="1195481"/>
    <lineage>
        <taxon>Eukaryota</taxon>
        <taxon>Fungi</taxon>
        <taxon>Fungi incertae sedis</taxon>
        <taxon>Mucoromycota</taxon>
        <taxon>Mucoromycotina</taxon>
        <taxon>Mucoromycetes</taxon>
        <taxon>Mucorales</taxon>
        <taxon>Lichtheimiaceae</taxon>
        <taxon>Circinella</taxon>
    </lineage>
</organism>
<dbReference type="Pfam" id="PF00010">
    <property type="entry name" value="HLH"/>
    <property type="match status" value="1"/>
</dbReference>
<dbReference type="Gene3D" id="4.10.280.10">
    <property type="entry name" value="Helix-loop-helix DNA-binding domain"/>
    <property type="match status" value="1"/>
</dbReference>
<comment type="caution">
    <text evidence="3">The sequence shown here is derived from an EMBL/GenBank/DDBJ whole genome shotgun (WGS) entry which is preliminary data.</text>
</comment>
<accession>A0A8H7SDF6</accession>
<evidence type="ECO:0000313" key="3">
    <source>
        <dbReference type="EMBL" id="KAG2227267.1"/>
    </source>
</evidence>
<dbReference type="InterPro" id="IPR036638">
    <property type="entry name" value="HLH_DNA-bd_sf"/>
</dbReference>
<sequence length="227" mass="25747">MPQQKTATITERRASYPLQQRLKIYSPDSMARRLNQEKTQGKLVVNGVNILNKSCLDKDIILDRMKQRRETHNRVERRRRDMLNGLINQLAQAMPQTVFSEPEKCHRAEILRQAISYIESIKRENEAMRIQLGHIPATVTMETMPSSPSSPSSSSSSCSSSASSSPASSFLPQQQTEQQQQQQPLHHIYQLPQLHQFSQSFSTTSNTNSSNNNNNNNNIEGSSSFML</sequence>
<feature type="compositionally biased region" description="Low complexity" evidence="1">
    <location>
        <begin position="145"/>
        <end position="184"/>
    </location>
</feature>
<evidence type="ECO:0000259" key="2">
    <source>
        <dbReference type="PROSITE" id="PS50888"/>
    </source>
</evidence>
<protein>
    <recommendedName>
        <fullName evidence="2">BHLH domain-containing protein</fullName>
    </recommendedName>
</protein>
<dbReference type="AlphaFoldDB" id="A0A8H7SDF6"/>
<dbReference type="SMART" id="SM00353">
    <property type="entry name" value="HLH"/>
    <property type="match status" value="1"/>
</dbReference>
<proteinExistence type="predicted"/>
<name>A0A8H7SDF6_9FUNG</name>
<dbReference type="InterPro" id="IPR011598">
    <property type="entry name" value="bHLH_dom"/>
</dbReference>
<dbReference type="SUPFAM" id="SSF47459">
    <property type="entry name" value="HLH, helix-loop-helix DNA-binding domain"/>
    <property type="match status" value="1"/>
</dbReference>
<dbReference type="EMBL" id="JAEPRB010000009">
    <property type="protein sequence ID" value="KAG2227267.1"/>
    <property type="molecule type" value="Genomic_DNA"/>
</dbReference>
<gene>
    <name evidence="3" type="ORF">INT45_008511</name>
</gene>
<dbReference type="Proteomes" id="UP000646827">
    <property type="component" value="Unassembled WGS sequence"/>
</dbReference>
<feature type="region of interest" description="Disordered" evidence="1">
    <location>
        <begin position="201"/>
        <end position="227"/>
    </location>
</feature>
<dbReference type="PROSITE" id="PS50888">
    <property type="entry name" value="BHLH"/>
    <property type="match status" value="1"/>
</dbReference>
<dbReference type="OrthoDB" id="690068at2759"/>
<evidence type="ECO:0000313" key="4">
    <source>
        <dbReference type="Proteomes" id="UP000646827"/>
    </source>
</evidence>
<dbReference type="GO" id="GO:0046983">
    <property type="term" value="F:protein dimerization activity"/>
    <property type="evidence" value="ECO:0007669"/>
    <property type="project" value="InterPro"/>
</dbReference>
<reference evidence="3 4" key="1">
    <citation type="submission" date="2020-12" db="EMBL/GenBank/DDBJ databases">
        <title>Metabolic potential, ecology and presence of endohyphal bacteria is reflected in genomic diversity of Mucoromycotina.</title>
        <authorList>
            <person name="Muszewska A."/>
            <person name="Okrasinska A."/>
            <person name="Steczkiewicz K."/>
            <person name="Drgas O."/>
            <person name="Orlowska M."/>
            <person name="Perlinska-Lenart U."/>
            <person name="Aleksandrzak-Piekarczyk T."/>
            <person name="Szatraj K."/>
            <person name="Zielenkiewicz U."/>
            <person name="Pilsyk S."/>
            <person name="Malc E."/>
            <person name="Mieczkowski P."/>
            <person name="Kruszewska J.S."/>
            <person name="Biernat P."/>
            <person name="Pawlowska J."/>
        </authorList>
    </citation>
    <scope>NUCLEOTIDE SEQUENCE [LARGE SCALE GENOMIC DNA]</scope>
    <source>
        <strain evidence="3 4">CBS 142.35</strain>
    </source>
</reference>